<feature type="non-terminal residue" evidence="2">
    <location>
        <position position="1"/>
    </location>
</feature>
<feature type="non-terminal residue" evidence="2">
    <location>
        <position position="110"/>
    </location>
</feature>
<reference evidence="2" key="1">
    <citation type="submission" date="2022-03" db="EMBL/GenBank/DDBJ databases">
        <authorList>
            <person name="Martin C."/>
        </authorList>
    </citation>
    <scope>NUCLEOTIDE SEQUENCE</scope>
</reference>
<dbReference type="Pfam" id="PF00092">
    <property type="entry name" value="VWA"/>
    <property type="match status" value="1"/>
</dbReference>
<dbReference type="AlphaFoldDB" id="A0A8S4P6F5"/>
<dbReference type="InterPro" id="IPR002035">
    <property type="entry name" value="VWF_A"/>
</dbReference>
<dbReference type="PROSITE" id="PS50234">
    <property type="entry name" value="VWFA"/>
    <property type="match status" value="1"/>
</dbReference>
<name>A0A8S4P6F5_OWEFU</name>
<comment type="caution">
    <text evidence="2">The sequence shown here is derived from an EMBL/GenBank/DDBJ whole genome shotgun (WGS) entry which is preliminary data.</text>
</comment>
<dbReference type="Gene3D" id="3.40.50.410">
    <property type="entry name" value="von Willebrand factor, type A domain"/>
    <property type="match status" value="1"/>
</dbReference>
<organism evidence="2 3">
    <name type="scientific">Owenia fusiformis</name>
    <name type="common">Polychaete worm</name>
    <dbReference type="NCBI Taxonomy" id="6347"/>
    <lineage>
        <taxon>Eukaryota</taxon>
        <taxon>Metazoa</taxon>
        <taxon>Spiralia</taxon>
        <taxon>Lophotrochozoa</taxon>
        <taxon>Annelida</taxon>
        <taxon>Polychaeta</taxon>
        <taxon>Sedentaria</taxon>
        <taxon>Canalipalpata</taxon>
        <taxon>Sabellida</taxon>
        <taxon>Oweniida</taxon>
        <taxon>Oweniidae</taxon>
        <taxon>Owenia</taxon>
    </lineage>
</organism>
<evidence type="ECO:0000313" key="2">
    <source>
        <dbReference type="EMBL" id="CAH1789850.1"/>
    </source>
</evidence>
<dbReference type="InterPro" id="IPR036465">
    <property type="entry name" value="vWFA_dom_sf"/>
</dbReference>
<proteinExistence type="predicted"/>
<keyword evidence="3" id="KW-1185">Reference proteome</keyword>
<feature type="domain" description="VWFA" evidence="1">
    <location>
        <begin position="1"/>
        <end position="110"/>
    </location>
</feature>
<dbReference type="EMBL" id="CAIIXF020000007">
    <property type="protein sequence ID" value="CAH1789850.1"/>
    <property type="molecule type" value="Genomic_DNA"/>
</dbReference>
<dbReference type="Proteomes" id="UP000749559">
    <property type="component" value="Unassembled WGS sequence"/>
</dbReference>
<gene>
    <name evidence="2" type="ORF">OFUS_LOCUS15138</name>
</gene>
<accession>A0A8S4P6F5</accession>
<evidence type="ECO:0000313" key="3">
    <source>
        <dbReference type="Proteomes" id="UP000749559"/>
    </source>
</evidence>
<evidence type="ECO:0000259" key="1">
    <source>
        <dbReference type="PROSITE" id="PS50234"/>
    </source>
</evidence>
<protein>
    <recommendedName>
        <fullName evidence="1">VWFA domain-containing protein</fullName>
    </recommendedName>
</protein>
<dbReference type="SUPFAM" id="SSF53300">
    <property type="entry name" value="vWA-like"/>
    <property type="match status" value="1"/>
</dbReference>
<sequence length="110" mass="12019">QDFLIAFVEELGPCIGRSDSKTQIGMISYDAKTYNNFYLNTYSSGAAISQAIQDMDWNHNNVGKNIKGSRCGTATFKALNEARLVALTEAHGIRDPLGIKSPPIKKVVIV</sequence>